<organism evidence="5 6">
    <name type="scientific">Tenggerimyces flavus</name>
    <dbReference type="NCBI Taxonomy" id="1708749"/>
    <lineage>
        <taxon>Bacteria</taxon>
        <taxon>Bacillati</taxon>
        <taxon>Actinomycetota</taxon>
        <taxon>Actinomycetes</taxon>
        <taxon>Propionibacteriales</taxon>
        <taxon>Nocardioidaceae</taxon>
        <taxon>Tenggerimyces</taxon>
    </lineage>
</organism>
<dbReference type="EMBL" id="JBHRZH010000001">
    <property type="protein sequence ID" value="MFC3759413.1"/>
    <property type="molecule type" value="Genomic_DNA"/>
</dbReference>
<feature type="compositionally biased region" description="Basic residues" evidence="2">
    <location>
        <begin position="39"/>
        <end position="51"/>
    </location>
</feature>
<keyword evidence="3" id="KW-1133">Transmembrane helix</keyword>
<keyword evidence="6" id="KW-1185">Reference proteome</keyword>
<evidence type="ECO:0000259" key="4">
    <source>
        <dbReference type="Pfam" id="PF03816"/>
    </source>
</evidence>
<protein>
    <submittedName>
        <fullName evidence="5">LCP family protein</fullName>
    </submittedName>
</protein>
<comment type="caution">
    <text evidence="5">The sequence shown here is derived from an EMBL/GenBank/DDBJ whole genome shotgun (WGS) entry which is preliminary data.</text>
</comment>
<keyword evidence="3" id="KW-0812">Transmembrane</keyword>
<gene>
    <name evidence="5" type="ORF">ACFOUW_01045</name>
</gene>
<evidence type="ECO:0000256" key="1">
    <source>
        <dbReference type="ARBA" id="ARBA00006068"/>
    </source>
</evidence>
<feature type="compositionally biased region" description="Pro residues" evidence="2">
    <location>
        <begin position="94"/>
        <end position="130"/>
    </location>
</feature>
<proteinExistence type="inferred from homology"/>
<evidence type="ECO:0000313" key="6">
    <source>
        <dbReference type="Proteomes" id="UP001595699"/>
    </source>
</evidence>
<dbReference type="Pfam" id="PF03816">
    <property type="entry name" value="LytR_cpsA_psr"/>
    <property type="match status" value="1"/>
</dbReference>
<feature type="transmembrane region" description="Helical" evidence="3">
    <location>
        <begin position="145"/>
        <end position="165"/>
    </location>
</feature>
<feature type="region of interest" description="Disordered" evidence="2">
    <location>
        <begin position="1"/>
        <end position="136"/>
    </location>
</feature>
<dbReference type="InterPro" id="IPR004474">
    <property type="entry name" value="LytR_CpsA_psr"/>
</dbReference>
<dbReference type="PANTHER" id="PTHR33392:SF6">
    <property type="entry name" value="POLYISOPRENYL-TEICHOIC ACID--PEPTIDOGLYCAN TEICHOIC ACID TRANSFERASE TAGU"/>
    <property type="match status" value="1"/>
</dbReference>
<evidence type="ECO:0000256" key="3">
    <source>
        <dbReference type="SAM" id="Phobius"/>
    </source>
</evidence>
<feature type="domain" description="Cell envelope-related transcriptional attenuator" evidence="4">
    <location>
        <begin position="216"/>
        <end position="360"/>
    </location>
</feature>
<accession>A0ABV7Y5I9</accession>
<name>A0ABV7Y5I9_9ACTN</name>
<keyword evidence="3" id="KW-0472">Membrane</keyword>
<dbReference type="Gene3D" id="3.40.630.190">
    <property type="entry name" value="LCP protein"/>
    <property type="match status" value="1"/>
</dbReference>
<sequence>MPNGGPRDEDPQYDWLYARDNAAGDQAEPAGDDATQMMPRRRDRRSGHRRSGLYADESDSTRPLSQGYDQGYDQEGGYGQQPPPAPYRTDPNDPQYPPPLPPRQPSPQPQGPGGPPQGPRGPQPPQPPRRAPSTRRRRRLPIIRIILLLIFAYLVFLVAMPIVAWGRVDKVPFESADGGPPDTPGTTYLLVGSDSREGLTREEQNELGTGRATGQRTDTIMLLHVPTFGPPVLVSIPRDLRVNIPGRDGRSRINAAYAFGGAELLTKTVEATTNLRVDEYVEIGFGGFASIVNSLGGIEMCLPKAMKDKDAHIDLPAGCQTLDGKNALGYVRARKSDPRGDLGRVERQRQFLAAVLKEAASPATFVNPIRYATLNTAGGDALTVGDSTGLFDLAKFALAMRAISGEGGVTLTVPVTDGSAERLDEDKAELLFDALRSGGTIPRDLLPSPLPS</sequence>
<dbReference type="NCBIfam" id="TIGR00350">
    <property type="entry name" value="lytR_cpsA_psr"/>
    <property type="match status" value="1"/>
</dbReference>
<comment type="similarity">
    <text evidence="1">Belongs to the LytR/CpsA/Psr (LCP) family.</text>
</comment>
<dbReference type="PANTHER" id="PTHR33392">
    <property type="entry name" value="POLYISOPRENYL-TEICHOIC ACID--PEPTIDOGLYCAN TEICHOIC ACID TRANSFERASE TAGU"/>
    <property type="match status" value="1"/>
</dbReference>
<dbReference type="Proteomes" id="UP001595699">
    <property type="component" value="Unassembled WGS sequence"/>
</dbReference>
<evidence type="ECO:0000256" key="2">
    <source>
        <dbReference type="SAM" id="MobiDB-lite"/>
    </source>
</evidence>
<evidence type="ECO:0000313" key="5">
    <source>
        <dbReference type="EMBL" id="MFC3759413.1"/>
    </source>
</evidence>
<dbReference type="RefSeq" id="WP_239554219.1">
    <property type="nucleotide sequence ID" value="NZ_JAFBCM010000001.1"/>
</dbReference>
<dbReference type="InterPro" id="IPR050922">
    <property type="entry name" value="LytR/CpsA/Psr_CW_biosynth"/>
</dbReference>
<reference evidence="6" key="1">
    <citation type="journal article" date="2019" name="Int. J. Syst. Evol. Microbiol.">
        <title>The Global Catalogue of Microorganisms (GCM) 10K type strain sequencing project: providing services to taxonomists for standard genome sequencing and annotation.</title>
        <authorList>
            <consortium name="The Broad Institute Genomics Platform"/>
            <consortium name="The Broad Institute Genome Sequencing Center for Infectious Disease"/>
            <person name="Wu L."/>
            <person name="Ma J."/>
        </authorList>
    </citation>
    <scope>NUCLEOTIDE SEQUENCE [LARGE SCALE GENOMIC DNA]</scope>
    <source>
        <strain evidence="6">CGMCC 4.7241</strain>
    </source>
</reference>
<feature type="compositionally biased region" description="Basic and acidic residues" evidence="2">
    <location>
        <begin position="1"/>
        <end position="10"/>
    </location>
</feature>